<reference evidence="1" key="1">
    <citation type="submission" date="2016-12" db="EMBL/GenBank/DDBJ databases">
        <title>Discovery of methanogenic haloarchaea.</title>
        <authorList>
            <person name="Sorokin D.Y."/>
            <person name="Makarova K.S."/>
            <person name="Abbas B."/>
            <person name="Ferrer M."/>
            <person name="Golyshin P.N."/>
        </authorList>
    </citation>
    <scope>NUCLEOTIDE SEQUENCE [LARGE SCALE GENOMIC DNA]</scope>
    <source>
        <strain evidence="1">HMET1</strain>
    </source>
</reference>
<evidence type="ECO:0000313" key="1">
    <source>
        <dbReference type="EMBL" id="OKY77888.1"/>
    </source>
</evidence>
<sequence length="95" mass="10503">MKCLQSKSKILRGGFPVGLISGRSFGYLNGSLKTFALWGGETAILVSNKLGCEFNRLKSKSGRVDKPWDKASLYRLFGSIGRKSVMWSGNRLQCL</sequence>
<dbReference type="Proteomes" id="UP000185744">
    <property type="component" value="Unassembled WGS sequence"/>
</dbReference>
<gene>
    <name evidence="1" type="ORF">BTN85_0364</name>
</gene>
<dbReference type="EMBL" id="MSDW01000001">
    <property type="protein sequence ID" value="OKY77888.1"/>
    <property type="molecule type" value="Genomic_DNA"/>
</dbReference>
<accession>A0A1Q6DU82</accession>
<evidence type="ECO:0000313" key="2">
    <source>
        <dbReference type="Proteomes" id="UP000185744"/>
    </source>
</evidence>
<protein>
    <submittedName>
        <fullName evidence="1">Uncharacterized protein</fullName>
    </submittedName>
</protein>
<name>A0A1Q6DU82_METT1</name>
<comment type="caution">
    <text evidence="1">The sequence shown here is derived from an EMBL/GenBank/DDBJ whole genome shotgun (WGS) entry which is preliminary data.</text>
</comment>
<organism evidence="1 2">
    <name type="scientific">Methanohalarchaeum thermophilum</name>
    <dbReference type="NCBI Taxonomy" id="1903181"/>
    <lineage>
        <taxon>Archaea</taxon>
        <taxon>Methanobacteriati</taxon>
        <taxon>Methanobacteriota</taxon>
        <taxon>Methanonatronarchaeia</taxon>
        <taxon>Methanonatronarchaeales</taxon>
        <taxon>Methanonatronarchaeaceae</taxon>
        <taxon>Candidatus Methanohalarchaeum</taxon>
    </lineage>
</organism>
<keyword evidence="2" id="KW-1185">Reference proteome</keyword>
<dbReference type="AlphaFoldDB" id="A0A1Q6DU82"/>
<proteinExistence type="predicted"/>
<dbReference type="InParanoid" id="A0A1Q6DU82"/>